<dbReference type="RefSeq" id="WP_169394644.1">
    <property type="nucleotide sequence ID" value="NZ_BAAAJH010000017.1"/>
</dbReference>
<protein>
    <submittedName>
        <fullName evidence="2">G-D-S-L family lipolytic protein</fullName>
    </submittedName>
</protein>
<keyword evidence="3" id="KW-1185">Reference proteome</keyword>
<name>A0ABX1R869_9PSEU</name>
<dbReference type="PANTHER" id="PTHR30383:SF5">
    <property type="entry name" value="SGNH HYDROLASE-TYPE ESTERASE DOMAIN-CONTAINING PROTEIN"/>
    <property type="match status" value="1"/>
</dbReference>
<dbReference type="InterPro" id="IPR013830">
    <property type="entry name" value="SGNH_hydro"/>
</dbReference>
<dbReference type="PANTHER" id="PTHR30383">
    <property type="entry name" value="THIOESTERASE 1/PROTEASE 1/LYSOPHOSPHOLIPASE L1"/>
    <property type="match status" value="1"/>
</dbReference>
<sequence length="205" mass="22360">MITDRRVFFVGDSFVAGVGDPDHRGWVGRLAARSHQAGVPLTTYNLGVRRDTSEDVCRRWPSEVAARRAPSCDERLVVSFGVNDTTVEDGTQRVRTARSVANLRAVVDGAAAARLPLLVVGPPPVDDPEQNQRIETLSELFRAVCGEASVPYVETFELLAAEPRWMSEVRRGDGAHPGAGGYTLLADLVLPQWQTWIAALMGQSH</sequence>
<dbReference type="Pfam" id="PF13472">
    <property type="entry name" value="Lipase_GDSL_2"/>
    <property type="match status" value="1"/>
</dbReference>
<dbReference type="Proteomes" id="UP001296706">
    <property type="component" value="Unassembled WGS sequence"/>
</dbReference>
<evidence type="ECO:0000259" key="1">
    <source>
        <dbReference type="Pfam" id="PF13472"/>
    </source>
</evidence>
<proteinExistence type="predicted"/>
<evidence type="ECO:0000313" key="2">
    <source>
        <dbReference type="EMBL" id="NMH76576.1"/>
    </source>
</evidence>
<feature type="domain" description="SGNH hydrolase-type esterase" evidence="1">
    <location>
        <begin position="9"/>
        <end position="183"/>
    </location>
</feature>
<dbReference type="InterPro" id="IPR051532">
    <property type="entry name" value="Ester_Hydrolysis_Enzymes"/>
</dbReference>
<reference evidence="2 3" key="1">
    <citation type="submission" date="2020-04" db="EMBL/GenBank/DDBJ databases">
        <authorList>
            <person name="Klaysubun C."/>
            <person name="Duangmal K."/>
            <person name="Lipun K."/>
        </authorList>
    </citation>
    <scope>NUCLEOTIDE SEQUENCE [LARGE SCALE GENOMIC DNA]</scope>
    <source>
        <strain evidence="2 3">JCM 11839</strain>
    </source>
</reference>
<dbReference type="SUPFAM" id="SSF52266">
    <property type="entry name" value="SGNH hydrolase"/>
    <property type="match status" value="1"/>
</dbReference>
<evidence type="ECO:0000313" key="3">
    <source>
        <dbReference type="Proteomes" id="UP001296706"/>
    </source>
</evidence>
<gene>
    <name evidence="2" type="ORF">HF577_05590</name>
</gene>
<organism evidence="2 3">
    <name type="scientific">Pseudonocardia xinjiangensis</name>
    <dbReference type="NCBI Taxonomy" id="75289"/>
    <lineage>
        <taxon>Bacteria</taxon>
        <taxon>Bacillati</taxon>
        <taxon>Actinomycetota</taxon>
        <taxon>Actinomycetes</taxon>
        <taxon>Pseudonocardiales</taxon>
        <taxon>Pseudonocardiaceae</taxon>
        <taxon>Pseudonocardia</taxon>
    </lineage>
</organism>
<dbReference type="Gene3D" id="3.40.50.1110">
    <property type="entry name" value="SGNH hydrolase"/>
    <property type="match status" value="1"/>
</dbReference>
<comment type="caution">
    <text evidence="2">The sequence shown here is derived from an EMBL/GenBank/DDBJ whole genome shotgun (WGS) entry which is preliminary data.</text>
</comment>
<dbReference type="InterPro" id="IPR036514">
    <property type="entry name" value="SGNH_hydro_sf"/>
</dbReference>
<dbReference type="EMBL" id="JAAXKY010000010">
    <property type="protein sequence ID" value="NMH76576.1"/>
    <property type="molecule type" value="Genomic_DNA"/>
</dbReference>
<accession>A0ABX1R869</accession>